<name>A0ABV8AXG6_9BACI</name>
<feature type="active site" evidence="1">
    <location>
        <position position="234"/>
    </location>
</feature>
<dbReference type="InterPro" id="IPR001478">
    <property type="entry name" value="PDZ"/>
</dbReference>
<keyword evidence="2" id="KW-1133">Transmembrane helix</keyword>
<comment type="similarity">
    <text evidence="1">Belongs to the peptidase S16 family.</text>
</comment>
<dbReference type="PANTHER" id="PTHR10046">
    <property type="entry name" value="ATP DEPENDENT LON PROTEASE FAMILY MEMBER"/>
    <property type="match status" value="1"/>
</dbReference>
<keyword evidence="6" id="KW-1185">Reference proteome</keyword>
<dbReference type="GO" id="GO:0006508">
    <property type="term" value="P:proteolysis"/>
    <property type="evidence" value="ECO:0007669"/>
    <property type="project" value="UniProtKB-KW"/>
</dbReference>
<dbReference type="RefSeq" id="WP_377912393.1">
    <property type="nucleotide sequence ID" value="NZ_JBHRZT010000020.1"/>
</dbReference>
<evidence type="ECO:0000259" key="4">
    <source>
        <dbReference type="PROSITE" id="PS51786"/>
    </source>
</evidence>
<dbReference type="SUPFAM" id="SSF50156">
    <property type="entry name" value="PDZ domain-like"/>
    <property type="match status" value="1"/>
</dbReference>
<protein>
    <recommendedName>
        <fullName evidence="1">endopeptidase La</fullName>
        <ecNumber evidence="1">3.4.21.53</ecNumber>
    </recommendedName>
</protein>
<evidence type="ECO:0000313" key="5">
    <source>
        <dbReference type="EMBL" id="MFC3882692.1"/>
    </source>
</evidence>
<dbReference type="InterPro" id="IPR008269">
    <property type="entry name" value="Lon_proteolytic"/>
</dbReference>
<dbReference type="EMBL" id="JBHRZT010000020">
    <property type="protein sequence ID" value="MFC3882692.1"/>
    <property type="molecule type" value="Genomic_DNA"/>
</dbReference>
<dbReference type="InterPro" id="IPR014721">
    <property type="entry name" value="Ribsml_uS5_D2-typ_fold_subgr"/>
</dbReference>
<dbReference type="GO" id="GO:0008233">
    <property type="term" value="F:peptidase activity"/>
    <property type="evidence" value="ECO:0007669"/>
    <property type="project" value="UniProtKB-KW"/>
</dbReference>
<dbReference type="Proteomes" id="UP001595752">
    <property type="component" value="Unassembled WGS sequence"/>
</dbReference>
<proteinExistence type="inferred from homology"/>
<dbReference type="PROSITE" id="PS51786">
    <property type="entry name" value="LON_PROTEOLYTIC"/>
    <property type="match status" value="1"/>
</dbReference>
<sequence>MKSRRNIAAVTCGVILAFILSFYPLPYYITKPGMAQDLSPIIKVEGGYEEEGNLMLTTVSMAKATPLAYALARVQDFQEIYPVQDIRQEGENDEEYTYRQLNMMETSKESAILIAYKHAGKKVEIKNHGVYILGIIPNMPAEERLQVGDRVYKVDGKNIETSEEFVEYVTNKKLGDKVKIEFQRDGSNQAAELKVAPFPQFKNKVGLGITLVTDREVKVKPDIKIDTEKIGGPSAGLMFSLEIYNQLTKEDLTRGYEIAGTGTIDDEGRVGPIGGISQKIAAAANSGAEIFFAPNENGAKGSNYREALATAKKIDTDMKIVPVDTFEEAVNYLKSLKEKK</sequence>
<keyword evidence="1" id="KW-0720">Serine protease</keyword>
<keyword evidence="2" id="KW-0472">Membrane</keyword>
<dbReference type="Gene3D" id="3.30.230.10">
    <property type="match status" value="1"/>
</dbReference>
<comment type="catalytic activity">
    <reaction evidence="1">
        <text>Hydrolysis of proteins in presence of ATP.</text>
        <dbReference type="EC" id="3.4.21.53"/>
    </reaction>
</comment>
<reference evidence="6" key="1">
    <citation type="journal article" date="2019" name="Int. J. Syst. Evol. Microbiol.">
        <title>The Global Catalogue of Microorganisms (GCM) 10K type strain sequencing project: providing services to taxonomists for standard genome sequencing and annotation.</title>
        <authorList>
            <consortium name="The Broad Institute Genomics Platform"/>
            <consortium name="The Broad Institute Genome Sequencing Center for Infectious Disease"/>
            <person name="Wu L."/>
            <person name="Ma J."/>
        </authorList>
    </citation>
    <scope>NUCLEOTIDE SEQUENCE [LARGE SCALE GENOMIC DNA]</scope>
    <source>
        <strain evidence="6">CCUG 61889</strain>
    </source>
</reference>
<feature type="domain" description="PDZ" evidence="3">
    <location>
        <begin position="100"/>
        <end position="186"/>
    </location>
</feature>
<dbReference type="Pfam" id="PF13180">
    <property type="entry name" value="PDZ_2"/>
    <property type="match status" value="1"/>
</dbReference>
<gene>
    <name evidence="5" type="ORF">ACFOU2_03955</name>
</gene>
<dbReference type="SMART" id="SM00228">
    <property type="entry name" value="PDZ"/>
    <property type="match status" value="1"/>
</dbReference>
<feature type="domain" description="Lon proteolytic" evidence="4">
    <location>
        <begin position="228"/>
        <end position="336"/>
    </location>
</feature>
<dbReference type="InterPro" id="IPR027065">
    <property type="entry name" value="Lon_Prtase"/>
</dbReference>
<dbReference type="EC" id="3.4.21.53" evidence="1"/>
<dbReference type="InterPro" id="IPR020568">
    <property type="entry name" value="Ribosomal_Su5_D2-typ_SF"/>
</dbReference>
<dbReference type="InterPro" id="IPR036034">
    <property type="entry name" value="PDZ_sf"/>
</dbReference>
<dbReference type="PROSITE" id="PS50106">
    <property type="entry name" value="PDZ"/>
    <property type="match status" value="1"/>
</dbReference>
<dbReference type="Gene3D" id="2.30.42.10">
    <property type="match status" value="1"/>
</dbReference>
<feature type="active site" evidence="1">
    <location>
        <position position="279"/>
    </location>
</feature>
<feature type="transmembrane region" description="Helical" evidence="2">
    <location>
        <begin position="7"/>
        <end position="29"/>
    </location>
</feature>
<evidence type="ECO:0000256" key="2">
    <source>
        <dbReference type="SAM" id="Phobius"/>
    </source>
</evidence>
<keyword evidence="2" id="KW-0812">Transmembrane</keyword>
<evidence type="ECO:0000256" key="1">
    <source>
        <dbReference type="PROSITE-ProRule" id="PRU01122"/>
    </source>
</evidence>
<accession>A0ABV8AXG6</accession>
<dbReference type="SUPFAM" id="SSF54211">
    <property type="entry name" value="Ribosomal protein S5 domain 2-like"/>
    <property type="match status" value="1"/>
</dbReference>
<dbReference type="Pfam" id="PF05362">
    <property type="entry name" value="Lon_C"/>
    <property type="match status" value="1"/>
</dbReference>
<comment type="caution">
    <text evidence="5">The sequence shown here is derived from an EMBL/GenBank/DDBJ whole genome shotgun (WGS) entry which is preliminary data.</text>
</comment>
<keyword evidence="1 5" id="KW-0378">Hydrolase</keyword>
<keyword evidence="1 5" id="KW-0645">Protease</keyword>
<dbReference type="NCBIfam" id="NF041438">
    <property type="entry name" value="SepM_fam_S16"/>
    <property type="match status" value="1"/>
</dbReference>
<evidence type="ECO:0000259" key="3">
    <source>
        <dbReference type="PROSITE" id="PS50106"/>
    </source>
</evidence>
<organism evidence="5 6">
    <name type="scientific">Bacillus songklensis</name>
    <dbReference type="NCBI Taxonomy" id="1069116"/>
    <lineage>
        <taxon>Bacteria</taxon>
        <taxon>Bacillati</taxon>
        <taxon>Bacillota</taxon>
        <taxon>Bacilli</taxon>
        <taxon>Bacillales</taxon>
        <taxon>Bacillaceae</taxon>
        <taxon>Bacillus</taxon>
    </lineage>
</organism>
<evidence type="ECO:0000313" key="6">
    <source>
        <dbReference type="Proteomes" id="UP001595752"/>
    </source>
</evidence>